<dbReference type="EMBL" id="CM045771">
    <property type="protein sequence ID" value="KAI7987798.1"/>
    <property type="molecule type" value="Genomic_DNA"/>
</dbReference>
<proteinExistence type="predicted"/>
<organism evidence="1 2">
    <name type="scientific">Camellia lanceoleosa</name>
    <dbReference type="NCBI Taxonomy" id="1840588"/>
    <lineage>
        <taxon>Eukaryota</taxon>
        <taxon>Viridiplantae</taxon>
        <taxon>Streptophyta</taxon>
        <taxon>Embryophyta</taxon>
        <taxon>Tracheophyta</taxon>
        <taxon>Spermatophyta</taxon>
        <taxon>Magnoliopsida</taxon>
        <taxon>eudicotyledons</taxon>
        <taxon>Gunneridae</taxon>
        <taxon>Pentapetalae</taxon>
        <taxon>asterids</taxon>
        <taxon>Ericales</taxon>
        <taxon>Theaceae</taxon>
        <taxon>Camellia</taxon>
    </lineage>
</organism>
<evidence type="ECO:0000313" key="2">
    <source>
        <dbReference type="Proteomes" id="UP001060215"/>
    </source>
</evidence>
<gene>
    <name evidence="1" type="ORF">LOK49_LG13G02089</name>
</gene>
<keyword evidence="2" id="KW-1185">Reference proteome</keyword>
<sequence>MIGNAFEDVLKCVIQADDGLRTTNFLKLVTEVVFRSGLLDRLLEVQKLDIFDIEGAIHAYYDVVSQPCIACRGLGEDKLSGRYAYLHSMPLGKSLKIVRDYLIAATAKDLSMMISFRPREDGDVESSYSGVFLESTNQSFDYKFEILSSFHPTPAVCGFLTEEGHVF</sequence>
<reference evidence="1 2" key="1">
    <citation type="journal article" date="2022" name="Plant J.">
        <title>Chromosome-level genome of Camellia lanceoleosa provides a valuable resource for understanding genome evolution and self-incompatibility.</title>
        <authorList>
            <person name="Gong W."/>
            <person name="Xiao S."/>
            <person name="Wang L."/>
            <person name="Liao Z."/>
            <person name="Chang Y."/>
            <person name="Mo W."/>
            <person name="Hu G."/>
            <person name="Li W."/>
            <person name="Zhao G."/>
            <person name="Zhu H."/>
            <person name="Hu X."/>
            <person name="Ji K."/>
            <person name="Xiang X."/>
            <person name="Song Q."/>
            <person name="Yuan D."/>
            <person name="Jin S."/>
            <person name="Zhang L."/>
        </authorList>
    </citation>
    <scope>NUCLEOTIDE SEQUENCE [LARGE SCALE GENOMIC DNA]</scope>
    <source>
        <strain evidence="1">SQ_2022a</strain>
    </source>
</reference>
<dbReference type="Proteomes" id="UP001060215">
    <property type="component" value="Chromosome 14"/>
</dbReference>
<evidence type="ECO:0000313" key="1">
    <source>
        <dbReference type="EMBL" id="KAI7987798.1"/>
    </source>
</evidence>
<accession>A0ACC0FGW2</accession>
<protein>
    <submittedName>
        <fullName evidence="1">Inositol-pentakisphosphate 2-kinase</fullName>
    </submittedName>
</protein>
<name>A0ACC0FGW2_9ERIC</name>
<comment type="caution">
    <text evidence="1">The sequence shown here is derived from an EMBL/GenBank/DDBJ whole genome shotgun (WGS) entry which is preliminary data.</text>
</comment>